<dbReference type="Proteomes" id="UP000289996">
    <property type="component" value="Unassembled WGS sequence"/>
</dbReference>
<keyword evidence="1" id="KW-1133">Transmembrane helix</keyword>
<evidence type="ECO:0000313" key="3">
    <source>
        <dbReference type="Proteomes" id="UP000289996"/>
    </source>
</evidence>
<dbReference type="EMBL" id="UYIG01000113">
    <property type="protein sequence ID" value="VDG28576.1"/>
    <property type="molecule type" value="Genomic_DNA"/>
</dbReference>
<organism evidence="2 3">
    <name type="scientific">Lactiplantibacillus mudanjiangensis</name>
    <dbReference type="NCBI Taxonomy" id="1296538"/>
    <lineage>
        <taxon>Bacteria</taxon>
        <taxon>Bacillati</taxon>
        <taxon>Bacillota</taxon>
        <taxon>Bacilli</taxon>
        <taxon>Lactobacillales</taxon>
        <taxon>Lactobacillaceae</taxon>
        <taxon>Lactiplantibacillus</taxon>
    </lineage>
</organism>
<evidence type="ECO:0000256" key="1">
    <source>
        <dbReference type="SAM" id="Phobius"/>
    </source>
</evidence>
<feature type="transmembrane region" description="Helical" evidence="1">
    <location>
        <begin position="12"/>
        <end position="30"/>
    </location>
</feature>
<reference evidence="2 3" key="1">
    <citation type="submission" date="2018-11" db="EMBL/GenBank/DDBJ databases">
        <authorList>
            <person name="Wuyts S."/>
        </authorList>
    </citation>
    <scope>NUCLEOTIDE SEQUENCE [LARGE SCALE GENOMIC DNA]</scope>
    <source>
        <strain evidence="2">Lactobacillus mudanjiangensis AMBF249</strain>
    </source>
</reference>
<sequence length="120" mass="13527">MLGIVRSKRLLGFVYGILIIGLYANATHAAGAIEMIATAEVLSWLIIAGLQLQLKQSLAAPIKRQLYRLKFTYAPILGYFFFQNPLTPRAFSYVDVIILAFLILVTLWGYQCLKGRQDFN</sequence>
<keyword evidence="3" id="KW-1185">Reference proteome</keyword>
<proteinExistence type="predicted"/>
<keyword evidence="1" id="KW-0472">Membrane</keyword>
<keyword evidence="1" id="KW-0812">Transmembrane</keyword>
<dbReference type="OrthoDB" id="2293407at2"/>
<dbReference type="AlphaFoldDB" id="A0A660DZ31"/>
<name>A0A660DZ31_9LACO</name>
<protein>
    <submittedName>
        <fullName evidence="2">Uncharacterized protein</fullName>
    </submittedName>
</protein>
<gene>
    <name evidence="2" type="ORF">MUDAN_MDHGFNIF_03003</name>
</gene>
<dbReference type="RefSeq" id="WP_130843634.1">
    <property type="nucleotide sequence ID" value="NZ_BJDY01000002.1"/>
</dbReference>
<accession>A0A660DZ31</accession>
<feature type="transmembrane region" description="Helical" evidence="1">
    <location>
        <begin position="90"/>
        <end position="110"/>
    </location>
</feature>
<evidence type="ECO:0000313" key="2">
    <source>
        <dbReference type="EMBL" id="VDG28576.1"/>
    </source>
</evidence>